<dbReference type="EMBL" id="PKPP01000336">
    <property type="protein sequence ID" value="PWA94101.1"/>
    <property type="molecule type" value="Genomic_DNA"/>
</dbReference>
<dbReference type="PANTHER" id="PTHR24177:SF467">
    <property type="entry name" value="PGG DOMAIN, RETROTRANSPOSON COPIA-LIKE PROTEIN"/>
    <property type="match status" value="1"/>
</dbReference>
<reference evidence="3 4" key="1">
    <citation type="journal article" date="2018" name="Mol. Plant">
        <title>The genome of Artemisia annua provides insight into the evolution of Asteraceae family and artemisinin biosynthesis.</title>
        <authorList>
            <person name="Shen Q."/>
            <person name="Zhang L."/>
            <person name="Liao Z."/>
            <person name="Wang S."/>
            <person name="Yan T."/>
            <person name="Shi P."/>
            <person name="Liu M."/>
            <person name="Fu X."/>
            <person name="Pan Q."/>
            <person name="Wang Y."/>
            <person name="Lv Z."/>
            <person name="Lu X."/>
            <person name="Zhang F."/>
            <person name="Jiang W."/>
            <person name="Ma Y."/>
            <person name="Chen M."/>
            <person name="Hao X."/>
            <person name="Li L."/>
            <person name="Tang Y."/>
            <person name="Lv G."/>
            <person name="Zhou Y."/>
            <person name="Sun X."/>
            <person name="Brodelius P.E."/>
            <person name="Rose J.K.C."/>
            <person name="Tang K."/>
        </authorList>
    </citation>
    <scope>NUCLEOTIDE SEQUENCE [LARGE SCALE GENOMIC DNA]</scope>
    <source>
        <strain evidence="4">cv. Huhao1</strain>
        <tissue evidence="3">Leaf</tissue>
    </source>
</reference>
<evidence type="ECO:0000259" key="2">
    <source>
        <dbReference type="Pfam" id="PF13962"/>
    </source>
</evidence>
<sequence>MSKPVFSFSLLLSLLGIWMMQVIEIIRDYPDLARVYNLLMNDVTDNNHQLKTVVDKNENDLLHYAGRMTPMHKLNLVTDAALYKCNRSFSGLRREHMELRKQGKEWIKKAADSYTITAALIVTIVIAGAIPVPGGNDGQTGKPLYVTEPRFIIFSVADAISLFTSTTALLLFLSILTARYRDKDFLYRLPKILILGLSMLFLSMTSMMGEAWILIPIAILACIPIFSFVTLQLSLLADLILSTYFPRIFHKKNDTIE</sequence>
<dbReference type="GO" id="GO:0016020">
    <property type="term" value="C:membrane"/>
    <property type="evidence" value="ECO:0007669"/>
    <property type="project" value="TreeGrafter"/>
</dbReference>
<feature type="domain" description="PGG" evidence="2">
    <location>
        <begin position="104"/>
        <end position="209"/>
    </location>
</feature>
<dbReference type="InterPro" id="IPR026961">
    <property type="entry name" value="PGG_dom"/>
</dbReference>
<evidence type="ECO:0000313" key="4">
    <source>
        <dbReference type="Proteomes" id="UP000245207"/>
    </source>
</evidence>
<keyword evidence="1" id="KW-0472">Membrane</keyword>
<dbReference type="PANTHER" id="PTHR24177">
    <property type="entry name" value="CASKIN"/>
    <property type="match status" value="1"/>
</dbReference>
<proteinExistence type="predicted"/>
<keyword evidence="1" id="KW-0812">Transmembrane</keyword>
<protein>
    <submittedName>
        <fullName evidence="3">PGG domain-containing protein</fullName>
    </submittedName>
</protein>
<feature type="transmembrane region" description="Helical" evidence="1">
    <location>
        <begin position="211"/>
        <end position="241"/>
    </location>
</feature>
<dbReference type="Pfam" id="PF13962">
    <property type="entry name" value="PGG"/>
    <property type="match status" value="1"/>
</dbReference>
<organism evidence="3 4">
    <name type="scientific">Artemisia annua</name>
    <name type="common">Sweet wormwood</name>
    <dbReference type="NCBI Taxonomy" id="35608"/>
    <lineage>
        <taxon>Eukaryota</taxon>
        <taxon>Viridiplantae</taxon>
        <taxon>Streptophyta</taxon>
        <taxon>Embryophyta</taxon>
        <taxon>Tracheophyta</taxon>
        <taxon>Spermatophyta</taxon>
        <taxon>Magnoliopsida</taxon>
        <taxon>eudicotyledons</taxon>
        <taxon>Gunneridae</taxon>
        <taxon>Pentapetalae</taxon>
        <taxon>asterids</taxon>
        <taxon>campanulids</taxon>
        <taxon>Asterales</taxon>
        <taxon>Asteraceae</taxon>
        <taxon>Asteroideae</taxon>
        <taxon>Anthemideae</taxon>
        <taxon>Artemisiinae</taxon>
        <taxon>Artemisia</taxon>
    </lineage>
</organism>
<keyword evidence="4" id="KW-1185">Reference proteome</keyword>
<evidence type="ECO:0000256" key="1">
    <source>
        <dbReference type="SAM" id="Phobius"/>
    </source>
</evidence>
<name>A0A2U1Q7V7_ARTAN</name>
<keyword evidence="1" id="KW-1133">Transmembrane helix</keyword>
<feature type="transmembrane region" description="Helical" evidence="1">
    <location>
        <begin position="151"/>
        <end position="173"/>
    </location>
</feature>
<feature type="transmembrane region" description="Helical" evidence="1">
    <location>
        <begin position="6"/>
        <end position="26"/>
    </location>
</feature>
<feature type="transmembrane region" description="Helical" evidence="1">
    <location>
        <begin position="185"/>
        <end position="205"/>
    </location>
</feature>
<gene>
    <name evidence="3" type="ORF">CTI12_AA063230</name>
</gene>
<accession>A0A2U1Q7V7</accession>
<comment type="caution">
    <text evidence="3">The sequence shown here is derived from an EMBL/GenBank/DDBJ whole genome shotgun (WGS) entry which is preliminary data.</text>
</comment>
<dbReference type="AlphaFoldDB" id="A0A2U1Q7V7"/>
<feature type="transmembrane region" description="Helical" evidence="1">
    <location>
        <begin position="110"/>
        <end position="131"/>
    </location>
</feature>
<evidence type="ECO:0000313" key="3">
    <source>
        <dbReference type="EMBL" id="PWA94101.1"/>
    </source>
</evidence>
<dbReference type="STRING" id="35608.A0A2U1Q7V7"/>
<dbReference type="Proteomes" id="UP000245207">
    <property type="component" value="Unassembled WGS sequence"/>
</dbReference>